<reference evidence="2 3" key="1">
    <citation type="submission" date="2018-04" db="EMBL/GenBank/DDBJ databases">
        <title>Genomic Encyclopedia of Type Strains, Phase IV (KMG-IV): sequencing the most valuable type-strain genomes for metagenomic binning, comparative biology and taxonomic classification.</title>
        <authorList>
            <person name="Goeker M."/>
        </authorList>
    </citation>
    <scope>NUCLEOTIDE SEQUENCE [LARGE SCALE GENOMIC DNA]</scope>
    <source>
        <strain evidence="2 3">DSM 28795</strain>
    </source>
</reference>
<dbReference type="InterPro" id="IPR000305">
    <property type="entry name" value="GIY-YIG_endonuc"/>
</dbReference>
<accession>A0A2U1D7S3</accession>
<dbReference type="CDD" id="cd10447">
    <property type="entry name" value="GIY-YIG_unchar_2"/>
    <property type="match status" value="1"/>
</dbReference>
<comment type="caution">
    <text evidence="2">The sequence shown here is derived from an EMBL/GenBank/DDBJ whole genome shotgun (WGS) entry which is preliminary data.</text>
</comment>
<proteinExistence type="predicted"/>
<dbReference type="AlphaFoldDB" id="A0A2U1D7S3"/>
<name>A0A2U1D7S3_9LACO</name>
<dbReference type="EMBL" id="QEKT01000006">
    <property type="protein sequence ID" value="PVY83697.1"/>
    <property type="molecule type" value="Genomic_DNA"/>
</dbReference>
<organism evidence="2 3">
    <name type="scientific">Convivina intestini</name>
    <dbReference type="NCBI Taxonomy" id="1505726"/>
    <lineage>
        <taxon>Bacteria</taxon>
        <taxon>Bacillati</taxon>
        <taxon>Bacillota</taxon>
        <taxon>Bacilli</taxon>
        <taxon>Lactobacillales</taxon>
        <taxon>Lactobacillaceae</taxon>
        <taxon>Convivina</taxon>
    </lineage>
</organism>
<feature type="domain" description="GIY-YIG" evidence="1">
    <location>
        <begin position="47"/>
        <end position="119"/>
    </location>
</feature>
<evidence type="ECO:0000313" key="2">
    <source>
        <dbReference type="EMBL" id="PVY83697.1"/>
    </source>
</evidence>
<keyword evidence="3" id="KW-1185">Reference proteome</keyword>
<protein>
    <recommendedName>
        <fullName evidence="1">GIY-YIG domain-containing protein</fullName>
    </recommendedName>
</protein>
<evidence type="ECO:0000313" key="3">
    <source>
        <dbReference type="Proteomes" id="UP000245433"/>
    </source>
</evidence>
<dbReference type="Proteomes" id="UP000245433">
    <property type="component" value="Unassembled WGS sequence"/>
</dbReference>
<sequence length="278" mass="31728">MNYMPRHIFISQESTNDHISIFYNEPIFIVTADKNDLAKLSLLDEAHKPGIYILIGHQRRYIGQASSATFTRLQQHNLHKDWWNKVIFFGREDGHLSKAQLDYLESELIEEFAQTSLVLDNNTQGNISYIDKLGKITAKALLVQVKDTLANIANIDLLEENPIEENEPEENNDTDQKFVNYNGKKYTGPSARQIFITVITDVLKFESLALLTPLISDNEPNTVKFIGTTARISKSGTELTKKVNGTPYHIYINYSKDMLRKRLEVVAKATEKPIDIQL</sequence>
<evidence type="ECO:0000259" key="1">
    <source>
        <dbReference type="PROSITE" id="PS50164"/>
    </source>
</evidence>
<dbReference type="PROSITE" id="PS50164">
    <property type="entry name" value="GIY_YIG"/>
    <property type="match status" value="1"/>
</dbReference>
<gene>
    <name evidence="2" type="ORF">C7384_1067</name>
</gene>